<evidence type="ECO:0000256" key="1">
    <source>
        <dbReference type="SAM" id="MobiDB-lite"/>
    </source>
</evidence>
<feature type="region of interest" description="Disordered" evidence="1">
    <location>
        <begin position="384"/>
        <end position="422"/>
    </location>
</feature>
<dbReference type="AlphaFoldDB" id="A0A6J5ZUM9"/>
<gene>
    <name evidence="2" type="ORF">UFOPK3522_01017</name>
</gene>
<name>A0A6J5ZUM9_9ZZZZ</name>
<evidence type="ECO:0000313" key="2">
    <source>
        <dbReference type="EMBL" id="CAB4344946.1"/>
    </source>
</evidence>
<feature type="compositionally biased region" description="Basic and acidic residues" evidence="1">
    <location>
        <begin position="397"/>
        <end position="422"/>
    </location>
</feature>
<dbReference type="EMBL" id="CAESAO010000087">
    <property type="protein sequence ID" value="CAB4344946.1"/>
    <property type="molecule type" value="Genomic_DNA"/>
</dbReference>
<proteinExistence type="predicted"/>
<protein>
    <submittedName>
        <fullName evidence="2">Unannotated protein</fullName>
    </submittedName>
</protein>
<accession>A0A6J5ZUM9</accession>
<sequence>MNSAVSRITLLPCLLLLIAFASLASAPKSEAFGTINGSLPGVRFYAEHENITRAALSCEAQSSPRSCFGPKSISNLAGMGGSWGAVGAPDNMPMHGGGGPSWWHCDEGDFVDQPGYPHSRTQANHELNQCQTFLNAMIGNGLGDDSKIRPNCRRLQSTGKMTFRCEGVVEVAHKMLNTSNRIDISEPSYGNEARGCTFNGDYGRIKCLMLQQFGYALHAVEDFYSHSNYTDTSSSPFSIQNPPGLEMTGPSPFLAKIPRTNFENNLATGCYPDGDCEKAGRTTHGTINKDRAIISPRSGYVTPKTNMPADYMTPRGGQSNNEQNAVRVAILDVRRQWENLQARIIEREGTLRGNMIICALSQDESNKVCQPGVTAASIAKRSEVKTGSTGRSTAKAWTEETVRGRSRDTHPEVGLRIPRPDYNVKDPAVTSDRVKKGKTERRCGTVKLPGVTVTDVKVWGTSCASARKMLTTYRLSSTAKASQMRHLSTLICDETGPTTPIRCGRDMKVLITFEPDCMGGNCDT</sequence>
<reference evidence="2" key="1">
    <citation type="submission" date="2020-05" db="EMBL/GenBank/DDBJ databases">
        <authorList>
            <person name="Chiriac C."/>
            <person name="Salcher M."/>
            <person name="Ghai R."/>
            <person name="Kavagutti S V."/>
        </authorList>
    </citation>
    <scope>NUCLEOTIDE SEQUENCE</scope>
</reference>
<organism evidence="2">
    <name type="scientific">freshwater metagenome</name>
    <dbReference type="NCBI Taxonomy" id="449393"/>
    <lineage>
        <taxon>unclassified sequences</taxon>
        <taxon>metagenomes</taxon>
        <taxon>ecological metagenomes</taxon>
    </lineage>
</organism>